<reference evidence="2" key="1">
    <citation type="submission" date="2020-08" db="EMBL/GenBank/DDBJ databases">
        <title>Genome sequencing and assembly of the red palm weevil Rhynchophorus ferrugineus.</title>
        <authorList>
            <person name="Dias G.B."/>
            <person name="Bergman C.M."/>
            <person name="Manee M."/>
        </authorList>
    </citation>
    <scope>NUCLEOTIDE SEQUENCE</scope>
    <source>
        <strain evidence="2">AA-2017</strain>
        <tissue evidence="2">Whole larva</tissue>
    </source>
</reference>
<accession>A0A834M9U2</accession>
<gene>
    <name evidence="2" type="ORF">GWI33_011008</name>
</gene>
<feature type="signal peptide" evidence="1">
    <location>
        <begin position="1"/>
        <end position="21"/>
    </location>
</feature>
<dbReference type="AlphaFoldDB" id="A0A834M9U2"/>
<proteinExistence type="predicted"/>
<evidence type="ECO:0000313" key="2">
    <source>
        <dbReference type="EMBL" id="KAF7276013.1"/>
    </source>
</evidence>
<name>A0A834M9U2_RHYFE</name>
<evidence type="ECO:0000256" key="1">
    <source>
        <dbReference type="SAM" id="SignalP"/>
    </source>
</evidence>
<protein>
    <submittedName>
        <fullName evidence="2">Uncharacterized protein</fullName>
    </submittedName>
</protein>
<dbReference type="OrthoDB" id="6810083at2759"/>
<keyword evidence="1" id="KW-0732">Signal</keyword>
<dbReference type="EMBL" id="JAACXV010008526">
    <property type="protein sequence ID" value="KAF7276013.1"/>
    <property type="molecule type" value="Genomic_DNA"/>
</dbReference>
<feature type="non-terminal residue" evidence="2">
    <location>
        <position position="164"/>
    </location>
</feature>
<evidence type="ECO:0000313" key="3">
    <source>
        <dbReference type="Proteomes" id="UP000625711"/>
    </source>
</evidence>
<comment type="caution">
    <text evidence="2">The sequence shown here is derived from an EMBL/GenBank/DDBJ whole genome shotgun (WGS) entry which is preliminary data.</text>
</comment>
<dbReference type="Proteomes" id="UP000625711">
    <property type="component" value="Unassembled WGS sequence"/>
</dbReference>
<feature type="chain" id="PRO_5032752691" evidence="1">
    <location>
        <begin position="22"/>
        <end position="164"/>
    </location>
</feature>
<organism evidence="2 3">
    <name type="scientific">Rhynchophorus ferrugineus</name>
    <name type="common">Red palm weevil</name>
    <name type="synonym">Curculio ferrugineus</name>
    <dbReference type="NCBI Taxonomy" id="354439"/>
    <lineage>
        <taxon>Eukaryota</taxon>
        <taxon>Metazoa</taxon>
        <taxon>Ecdysozoa</taxon>
        <taxon>Arthropoda</taxon>
        <taxon>Hexapoda</taxon>
        <taxon>Insecta</taxon>
        <taxon>Pterygota</taxon>
        <taxon>Neoptera</taxon>
        <taxon>Endopterygota</taxon>
        <taxon>Coleoptera</taxon>
        <taxon>Polyphaga</taxon>
        <taxon>Cucujiformia</taxon>
        <taxon>Curculionidae</taxon>
        <taxon>Dryophthorinae</taxon>
        <taxon>Rhynchophorus</taxon>
    </lineage>
</organism>
<keyword evidence="3" id="KW-1185">Reference proteome</keyword>
<sequence>MQHYRTVMFMVLLGLPTWCFAQLLSWNDPIPDALAPFANNVQLVAKLANQDILIYSHPVQKLQFNSKKGLRKYNQAQFSSAALVVTATPQQIHDVLKNYSGYVGLFPTLKKAKIIESKDNMSQVKYRIRIPTPIKILNFNEDIIIQHQLTENSLSSLIVDAPIS</sequence>